<evidence type="ECO:0000313" key="3">
    <source>
        <dbReference type="Proteomes" id="UP000525298"/>
    </source>
</evidence>
<gene>
    <name evidence="2" type="ORF">HNR65_001981</name>
</gene>
<evidence type="ECO:0000259" key="1">
    <source>
        <dbReference type="Pfam" id="PF00857"/>
    </source>
</evidence>
<dbReference type="EMBL" id="JACDUS010000004">
    <property type="protein sequence ID" value="MBA2881654.1"/>
    <property type="molecule type" value="Genomic_DNA"/>
</dbReference>
<comment type="caution">
    <text evidence="2">The sequence shown here is derived from an EMBL/GenBank/DDBJ whole genome shotgun (WGS) entry which is preliminary data.</text>
</comment>
<organism evidence="2 3">
    <name type="scientific">Desulfosalsimonas propionicica</name>
    <dbReference type="NCBI Taxonomy" id="332175"/>
    <lineage>
        <taxon>Bacteria</taxon>
        <taxon>Pseudomonadati</taxon>
        <taxon>Thermodesulfobacteriota</taxon>
        <taxon>Desulfobacteria</taxon>
        <taxon>Desulfobacterales</taxon>
        <taxon>Desulfosalsimonadaceae</taxon>
        <taxon>Desulfosalsimonas</taxon>
    </lineage>
</organism>
<dbReference type="PANTHER" id="PTHR14119">
    <property type="entry name" value="HYDROLASE"/>
    <property type="match status" value="1"/>
</dbReference>
<dbReference type="SUPFAM" id="SSF52499">
    <property type="entry name" value="Isochorismatase-like hydrolases"/>
    <property type="match status" value="1"/>
</dbReference>
<protein>
    <submittedName>
        <fullName evidence="2">Nicotinamidase-related amidase</fullName>
    </submittedName>
</protein>
<dbReference type="InterPro" id="IPR050993">
    <property type="entry name" value="Isochorismatase_domain"/>
</dbReference>
<dbReference type="CDD" id="cd01012">
    <property type="entry name" value="YcaC_related"/>
    <property type="match status" value="1"/>
</dbReference>
<accession>A0A7W0C9H7</accession>
<dbReference type="Gene3D" id="3.40.50.850">
    <property type="entry name" value="Isochorismatase-like"/>
    <property type="match status" value="1"/>
</dbReference>
<keyword evidence="3" id="KW-1185">Reference proteome</keyword>
<dbReference type="InterPro" id="IPR000868">
    <property type="entry name" value="Isochorismatase-like_dom"/>
</dbReference>
<dbReference type="RefSeq" id="WP_181551291.1">
    <property type="nucleotide sequence ID" value="NZ_JACDUS010000004.1"/>
</dbReference>
<feature type="domain" description="Isochorismatase-like" evidence="1">
    <location>
        <begin position="7"/>
        <end position="156"/>
    </location>
</feature>
<dbReference type="InterPro" id="IPR036380">
    <property type="entry name" value="Isochorismatase-like_sf"/>
</dbReference>
<dbReference type="Pfam" id="PF00857">
    <property type="entry name" value="Isochorismatase"/>
    <property type="match status" value="1"/>
</dbReference>
<reference evidence="2 3" key="1">
    <citation type="submission" date="2020-07" db="EMBL/GenBank/DDBJ databases">
        <title>Genomic Encyclopedia of Type Strains, Phase IV (KMG-IV): sequencing the most valuable type-strain genomes for metagenomic binning, comparative biology and taxonomic classification.</title>
        <authorList>
            <person name="Goeker M."/>
        </authorList>
    </citation>
    <scope>NUCLEOTIDE SEQUENCE [LARGE SCALE GENOMIC DNA]</scope>
    <source>
        <strain evidence="2 3">DSM 17721</strain>
    </source>
</reference>
<sequence length="179" mass="19978">MLDAQQTALVVIDVQGKLARTVSDSQKVVSNVEKLIRGANLFELPVIVTEQHPVGLGPTIEALQPLFTNVSMVEKMTFNACMTPYFVQVMEQAGRRKILICGLEAHICVHQTVYGLLGRGFQVHVASDAISSRTAWNRNMAIERMRARGAVISTTEMALFELMQDANDDRFREFARIVK</sequence>
<dbReference type="Proteomes" id="UP000525298">
    <property type="component" value="Unassembled WGS sequence"/>
</dbReference>
<dbReference type="AlphaFoldDB" id="A0A7W0C9H7"/>
<evidence type="ECO:0000313" key="2">
    <source>
        <dbReference type="EMBL" id="MBA2881654.1"/>
    </source>
</evidence>
<proteinExistence type="predicted"/>
<name>A0A7W0C9H7_9BACT</name>
<dbReference type="PANTHER" id="PTHR14119:SF3">
    <property type="entry name" value="ISOCHORISMATASE DOMAIN-CONTAINING PROTEIN 2"/>
    <property type="match status" value="1"/>
</dbReference>